<feature type="region of interest" description="Disordered" evidence="3">
    <location>
        <begin position="93"/>
        <end position="118"/>
    </location>
</feature>
<evidence type="ECO:0000256" key="1">
    <source>
        <dbReference type="ARBA" id="ARBA00022676"/>
    </source>
</evidence>
<proteinExistence type="predicted"/>
<gene>
    <name evidence="5" type="ORF">GCM10025876_21620</name>
</gene>
<evidence type="ECO:0000256" key="3">
    <source>
        <dbReference type="SAM" id="MobiDB-lite"/>
    </source>
</evidence>
<comment type="caution">
    <text evidence="5">The sequence shown here is derived from an EMBL/GenBank/DDBJ whole genome shotgun (WGS) entry which is preliminary data.</text>
</comment>
<dbReference type="InterPro" id="IPR012338">
    <property type="entry name" value="Beta-lactam/transpept-like"/>
</dbReference>
<dbReference type="RefSeq" id="WP_284328309.1">
    <property type="nucleotide sequence ID" value="NZ_BSUN01000001.1"/>
</dbReference>
<reference evidence="6" key="1">
    <citation type="journal article" date="2019" name="Int. J. Syst. Evol. Microbiol.">
        <title>The Global Catalogue of Microorganisms (GCM) 10K type strain sequencing project: providing services to taxonomists for standard genome sequencing and annotation.</title>
        <authorList>
            <consortium name="The Broad Institute Genomics Platform"/>
            <consortium name="The Broad Institute Genome Sequencing Center for Infectious Disease"/>
            <person name="Wu L."/>
            <person name="Ma J."/>
        </authorList>
    </citation>
    <scope>NUCLEOTIDE SEQUENCE [LARGE SCALE GENOMIC DNA]</scope>
    <source>
        <strain evidence="6">NBRC 112299</strain>
    </source>
</reference>
<evidence type="ECO:0000259" key="4">
    <source>
        <dbReference type="Pfam" id="PF00905"/>
    </source>
</evidence>
<evidence type="ECO:0000313" key="6">
    <source>
        <dbReference type="Proteomes" id="UP001157125"/>
    </source>
</evidence>
<organism evidence="5 6">
    <name type="scientific">Demequina litorisediminis</name>
    <dbReference type="NCBI Taxonomy" id="1849022"/>
    <lineage>
        <taxon>Bacteria</taxon>
        <taxon>Bacillati</taxon>
        <taxon>Actinomycetota</taxon>
        <taxon>Actinomycetes</taxon>
        <taxon>Micrococcales</taxon>
        <taxon>Demequinaceae</taxon>
        <taxon>Demequina</taxon>
    </lineage>
</organism>
<dbReference type="PANTHER" id="PTHR32282:SF33">
    <property type="entry name" value="PEPTIDOGLYCAN GLYCOSYLTRANSFERASE"/>
    <property type="match status" value="1"/>
</dbReference>
<protein>
    <recommendedName>
        <fullName evidence="4">Penicillin-binding protein transpeptidase domain-containing protein</fullName>
    </recommendedName>
</protein>
<dbReference type="Proteomes" id="UP001157125">
    <property type="component" value="Unassembled WGS sequence"/>
</dbReference>
<feature type="domain" description="Penicillin-binding protein transpeptidase" evidence="4">
    <location>
        <begin position="24"/>
        <end position="130"/>
    </location>
</feature>
<sequence>MGEAMGYQNADGSDFLLYPSSIIGSQNGSPLTMASVYQTYANGGVHCEPLAILSITDADGNDIAVPQKDCRQAISKEVADGVTYAMEGVLETTSGSRSALDDGRPAAGKTGTSQNNKHTWFAGFTPQAGVRVLAG</sequence>
<dbReference type="PANTHER" id="PTHR32282">
    <property type="entry name" value="BINDING PROTEIN TRANSPEPTIDASE, PUTATIVE-RELATED"/>
    <property type="match status" value="1"/>
</dbReference>
<evidence type="ECO:0000256" key="2">
    <source>
        <dbReference type="ARBA" id="ARBA00022679"/>
    </source>
</evidence>
<dbReference type="Gene3D" id="3.40.710.10">
    <property type="entry name" value="DD-peptidase/beta-lactamase superfamily"/>
    <property type="match status" value="1"/>
</dbReference>
<dbReference type="EMBL" id="BSUN01000001">
    <property type="protein sequence ID" value="GMA35958.1"/>
    <property type="molecule type" value="Genomic_DNA"/>
</dbReference>
<dbReference type="InterPro" id="IPR001460">
    <property type="entry name" value="PCN-bd_Tpept"/>
</dbReference>
<keyword evidence="1" id="KW-0328">Glycosyltransferase</keyword>
<dbReference type="InterPro" id="IPR050396">
    <property type="entry name" value="Glycosyltr_51/Transpeptidase"/>
</dbReference>
<keyword evidence="6" id="KW-1185">Reference proteome</keyword>
<accession>A0ABQ6IGU6</accession>
<dbReference type="Pfam" id="PF00905">
    <property type="entry name" value="Transpeptidase"/>
    <property type="match status" value="1"/>
</dbReference>
<dbReference type="SUPFAM" id="SSF56601">
    <property type="entry name" value="beta-lactamase/transpeptidase-like"/>
    <property type="match status" value="1"/>
</dbReference>
<keyword evidence="2" id="KW-0808">Transferase</keyword>
<name>A0ABQ6IGU6_9MICO</name>
<evidence type="ECO:0000313" key="5">
    <source>
        <dbReference type="EMBL" id="GMA35958.1"/>
    </source>
</evidence>